<feature type="signal peptide" evidence="1">
    <location>
        <begin position="1"/>
        <end position="24"/>
    </location>
</feature>
<feature type="chain" id="PRO_5043358296" description="Periplasmic heavy metal sensor" evidence="1">
    <location>
        <begin position="25"/>
        <end position="169"/>
    </location>
</feature>
<protein>
    <recommendedName>
        <fullName evidence="3">Periplasmic heavy metal sensor</fullName>
    </recommendedName>
</protein>
<reference evidence="2" key="1">
    <citation type="submission" date="2024-06" db="EMBL/GenBank/DDBJ databases">
        <authorList>
            <person name="Sun Y."/>
        </authorList>
    </citation>
    <scope>NUCLEOTIDE SEQUENCE</scope>
    <source>
        <strain evidence="2">IGA1.0</strain>
    </source>
</reference>
<evidence type="ECO:0008006" key="3">
    <source>
        <dbReference type="Google" id="ProtNLM"/>
    </source>
</evidence>
<proteinExistence type="predicted"/>
<sequence length="169" mass="18610">MHRKTLLASTLALMIAGSATFVMAQNTPPPAPPAKTGKSMHILPGDHDDAMRMHMRSHGFDRGHGRGHDGVIGDLHALERLYTQAGRGKEMAAVYNDVLAKSQDPQVRDYVYRRLARLQAQPANVDQAIATLRKGLDENLANEAKMRAEHDKMRAAWQQRAGQATPAAR</sequence>
<dbReference type="AlphaFoldDB" id="A0AAU7QMU9"/>
<evidence type="ECO:0000313" key="2">
    <source>
        <dbReference type="EMBL" id="XBS90857.1"/>
    </source>
</evidence>
<evidence type="ECO:0000256" key="1">
    <source>
        <dbReference type="SAM" id="SignalP"/>
    </source>
</evidence>
<organism evidence="2">
    <name type="scientific">Rhodanobacter sp. IGA1.0</name>
    <dbReference type="NCBI Taxonomy" id="3158582"/>
    <lineage>
        <taxon>Bacteria</taxon>
        <taxon>Pseudomonadati</taxon>
        <taxon>Pseudomonadota</taxon>
        <taxon>Gammaproteobacteria</taxon>
        <taxon>Lysobacterales</taxon>
        <taxon>Rhodanobacteraceae</taxon>
        <taxon>Rhodanobacter</taxon>
    </lineage>
</organism>
<name>A0AAU7QMU9_9GAMM</name>
<dbReference type="EMBL" id="CP157948">
    <property type="protein sequence ID" value="XBS90857.1"/>
    <property type="molecule type" value="Genomic_DNA"/>
</dbReference>
<dbReference type="RefSeq" id="WP_350016780.1">
    <property type="nucleotide sequence ID" value="NZ_CP157948.1"/>
</dbReference>
<accession>A0AAU7QMU9</accession>
<keyword evidence="1" id="KW-0732">Signal</keyword>
<gene>
    <name evidence="2" type="ORF">ABNK63_04215</name>
</gene>